<organism evidence="1 2">
    <name type="scientific">Lasiosphaeria miniovina</name>
    <dbReference type="NCBI Taxonomy" id="1954250"/>
    <lineage>
        <taxon>Eukaryota</taxon>
        <taxon>Fungi</taxon>
        <taxon>Dikarya</taxon>
        <taxon>Ascomycota</taxon>
        <taxon>Pezizomycotina</taxon>
        <taxon>Sordariomycetes</taxon>
        <taxon>Sordariomycetidae</taxon>
        <taxon>Sordariales</taxon>
        <taxon>Lasiosphaeriaceae</taxon>
        <taxon>Lasiosphaeria</taxon>
    </lineage>
</organism>
<evidence type="ECO:0000313" key="2">
    <source>
        <dbReference type="Proteomes" id="UP001172101"/>
    </source>
</evidence>
<gene>
    <name evidence="1" type="ORF">B0T26DRAFT_768055</name>
</gene>
<protein>
    <submittedName>
        <fullName evidence="1">Uncharacterized protein</fullName>
    </submittedName>
</protein>
<dbReference type="AlphaFoldDB" id="A0AA40E515"/>
<dbReference type="RefSeq" id="XP_060301319.1">
    <property type="nucleotide sequence ID" value="XM_060446492.1"/>
</dbReference>
<keyword evidence="2" id="KW-1185">Reference proteome</keyword>
<dbReference type="GeneID" id="85329762"/>
<dbReference type="EMBL" id="JAUIRO010000002">
    <property type="protein sequence ID" value="KAK0728464.1"/>
    <property type="molecule type" value="Genomic_DNA"/>
</dbReference>
<reference evidence="1" key="1">
    <citation type="submission" date="2023-06" db="EMBL/GenBank/DDBJ databases">
        <title>Genome-scale phylogeny and comparative genomics of the fungal order Sordariales.</title>
        <authorList>
            <consortium name="Lawrence Berkeley National Laboratory"/>
            <person name="Hensen N."/>
            <person name="Bonometti L."/>
            <person name="Westerberg I."/>
            <person name="Brannstrom I.O."/>
            <person name="Guillou S."/>
            <person name="Cros-Aarteil S."/>
            <person name="Calhoun S."/>
            <person name="Haridas S."/>
            <person name="Kuo A."/>
            <person name="Mondo S."/>
            <person name="Pangilinan J."/>
            <person name="Riley R."/>
            <person name="LaButti K."/>
            <person name="Andreopoulos B."/>
            <person name="Lipzen A."/>
            <person name="Chen C."/>
            <person name="Yanf M."/>
            <person name="Daum C."/>
            <person name="Ng V."/>
            <person name="Clum A."/>
            <person name="Steindorff A."/>
            <person name="Ohm R."/>
            <person name="Martin F."/>
            <person name="Silar P."/>
            <person name="Natvig D."/>
            <person name="Lalanne C."/>
            <person name="Gautier V."/>
            <person name="Ament-velasquez S.L."/>
            <person name="Kruys A."/>
            <person name="Hutchinson M.I."/>
            <person name="Powell A.J."/>
            <person name="Barry K."/>
            <person name="Miller A.N."/>
            <person name="Grigoriev I.V."/>
            <person name="Debuchy R."/>
            <person name="Gladieux P."/>
            <person name="Thoren M.H."/>
            <person name="Johannesson H."/>
        </authorList>
    </citation>
    <scope>NUCLEOTIDE SEQUENCE</scope>
    <source>
        <strain evidence="1">SMH2392-1A</strain>
    </source>
</reference>
<dbReference type="Proteomes" id="UP001172101">
    <property type="component" value="Unassembled WGS sequence"/>
</dbReference>
<accession>A0AA40E515</accession>
<proteinExistence type="predicted"/>
<evidence type="ECO:0000313" key="1">
    <source>
        <dbReference type="EMBL" id="KAK0728464.1"/>
    </source>
</evidence>
<sequence length="75" mass="8231">MAMFQSAGSAGCAKYFPTNLPQPNGTMVTVHRRESTIAERVQALTLYANGVKFPTIEALTGLKRTTFNRPHSIAY</sequence>
<comment type="caution">
    <text evidence="1">The sequence shown here is derived from an EMBL/GenBank/DDBJ whole genome shotgun (WGS) entry which is preliminary data.</text>
</comment>
<name>A0AA40E515_9PEZI</name>